<comment type="subcellular location">
    <subcellularLocation>
        <location evidence="1">Cell membrane</location>
        <topology evidence="1">Multi-pass membrane protein</topology>
    </subcellularLocation>
</comment>
<evidence type="ECO:0000313" key="10">
    <source>
        <dbReference type="Proteomes" id="UP001597399"/>
    </source>
</evidence>
<evidence type="ECO:0000313" key="9">
    <source>
        <dbReference type="EMBL" id="MFD2693631.1"/>
    </source>
</evidence>
<evidence type="ECO:0000259" key="8">
    <source>
        <dbReference type="PROSITE" id="PS50850"/>
    </source>
</evidence>
<evidence type="ECO:0000256" key="4">
    <source>
        <dbReference type="ARBA" id="ARBA00022692"/>
    </source>
</evidence>
<dbReference type="Pfam" id="PF07690">
    <property type="entry name" value="MFS_1"/>
    <property type="match status" value="1"/>
</dbReference>
<dbReference type="PRINTS" id="PR01036">
    <property type="entry name" value="TCRTETB"/>
</dbReference>
<reference evidence="10" key="1">
    <citation type="journal article" date="2019" name="Int. J. Syst. Evol. Microbiol.">
        <title>The Global Catalogue of Microorganisms (GCM) 10K type strain sequencing project: providing services to taxonomists for standard genome sequencing and annotation.</title>
        <authorList>
            <consortium name="The Broad Institute Genomics Platform"/>
            <consortium name="The Broad Institute Genome Sequencing Center for Infectious Disease"/>
            <person name="Wu L."/>
            <person name="Ma J."/>
        </authorList>
    </citation>
    <scope>NUCLEOTIDE SEQUENCE [LARGE SCALE GENOMIC DNA]</scope>
    <source>
        <strain evidence="10">TISTR 2466</strain>
    </source>
</reference>
<evidence type="ECO:0000256" key="2">
    <source>
        <dbReference type="ARBA" id="ARBA00022448"/>
    </source>
</evidence>
<name>A0ABW5S203_9BACL</name>
<feature type="transmembrane region" description="Helical" evidence="7">
    <location>
        <begin position="43"/>
        <end position="62"/>
    </location>
</feature>
<keyword evidence="2" id="KW-0813">Transport</keyword>
<feature type="domain" description="Major facilitator superfamily (MFS) profile" evidence="8">
    <location>
        <begin position="8"/>
        <end position="456"/>
    </location>
</feature>
<dbReference type="InterPro" id="IPR011701">
    <property type="entry name" value="MFS"/>
</dbReference>
<feature type="transmembrane region" description="Helical" evidence="7">
    <location>
        <begin position="74"/>
        <end position="93"/>
    </location>
</feature>
<organism evidence="9 10">
    <name type="scientific">Sporolactobacillus shoreicorticis</name>
    <dbReference type="NCBI Taxonomy" id="1923877"/>
    <lineage>
        <taxon>Bacteria</taxon>
        <taxon>Bacillati</taxon>
        <taxon>Bacillota</taxon>
        <taxon>Bacilli</taxon>
        <taxon>Bacillales</taxon>
        <taxon>Sporolactobacillaceae</taxon>
        <taxon>Sporolactobacillus</taxon>
    </lineage>
</organism>
<feature type="transmembrane region" description="Helical" evidence="7">
    <location>
        <begin position="159"/>
        <end position="179"/>
    </location>
</feature>
<dbReference type="Gene3D" id="1.20.1250.20">
    <property type="entry name" value="MFS general substrate transporter like domains"/>
    <property type="match status" value="1"/>
</dbReference>
<dbReference type="EMBL" id="JBHUMQ010000018">
    <property type="protein sequence ID" value="MFD2693631.1"/>
    <property type="molecule type" value="Genomic_DNA"/>
</dbReference>
<keyword evidence="4 7" id="KW-0812">Transmembrane</keyword>
<protein>
    <submittedName>
        <fullName evidence="9">MFS transporter</fullName>
    </submittedName>
</protein>
<gene>
    <name evidence="9" type="ORF">ACFSUE_08330</name>
</gene>
<dbReference type="NCBIfam" id="TIGR00711">
    <property type="entry name" value="efflux_EmrB"/>
    <property type="match status" value="1"/>
</dbReference>
<dbReference type="PANTHER" id="PTHR42718">
    <property type="entry name" value="MAJOR FACILITATOR SUPERFAMILY MULTIDRUG TRANSPORTER MFSC"/>
    <property type="match status" value="1"/>
</dbReference>
<keyword evidence="3" id="KW-1003">Cell membrane</keyword>
<dbReference type="PANTHER" id="PTHR42718:SF46">
    <property type="entry name" value="BLR6921 PROTEIN"/>
    <property type="match status" value="1"/>
</dbReference>
<feature type="transmembrane region" description="Helical" evidence="7">
    <location>
        <begin position="191"/>
        <end position="212"/>
    </location>
</feature>
<dbReference type="Gene3D" id="1.20.1720.10">
    <property type="entry name" value="Multidrug resistance protein D"/>
    <property type="match status" value="1"/>
</dbReference>
<dbReference type="InterPro" id="IPR004638">
    <property type="entry name" value="EmrB-like"/>
</dbReference>
<keyword evidence="6 7" id="KW-0472">Membrane</keyword>
<feature type="transmembrane region" description="Helical" evidence="7">
    <location>
        <begin position="263"/>
        <end position="285"/>
    </location>
</feature>
<feature type="transmembrane region" description="Helical" evidence="7">
    <location>
        <begin position="297"/>
        <end position="319"/>
    </location>
</feature>
<feature type="transmembrane region" description="Helical" evidence="7">
    <location>
        <begin position="537"/>
        <end position="555"/>
    </location>
</feature>
<dbReference type="RefSeq" id="WP_253062411.1">
    <property type="nucleotide sequence ID" value="NZ_JAMXWM010000013.1"/>
</dbReference>
<sequence>MKRNYKLTVAAMCLGIFLCMLDTTIMNIALPAIQSGLNVSLESLSWAMNSYTIVFAVFTIPLGRVADRLGKNKVYVVGLVMFGLGSLLSGLASSSGLFTGRSIQSLGAAIVFPASMIIGISQVAIEKRKNVIAALGITQGLAAALGPAIGGIVTQFFGWRWVFLVNIPVLIVALCLSLMQLTFKNEKKLAIRLDLGGSLLSMLFLFTLTLALVKGNDWGWGTMEVICLFLTCLAAFVGFIFYEMRISSPMIPMGLFKNRQFTGSALAAVLSQLFLVGVMVILPTFLTRMQNETELTAALLVTPVSMTIFIFAPIAGLLIDRFGPRVIIFSGFFLMALAYFSYYHLDVTQNYQQLIWTCIVLGAGYGLIVGPITTLAAADFTGELLTASQSMVGVLRQLGSVLAVAIFISGLTGTISHAEGEAIHYSKKQISRLTLPVADRDKMDQHVTLGIKNQSPMKKSAAISDSKEQSMISSAYHHQLTQMGQQSITVQEKRRIHSKVEAQVKAKVVALNQQIQKTMNRIQTNVSMVMKDAFSSLYGWGIPFVFASSFITFIYEKKEKKRTLTR</sequence>
<feature type="transmembrane region" description="Helical" evidence="7">
    <location>
        <begin position="105"/>
        <end position="125"/>
    </location>
</feature>
<proteinExistence type="predicted"/>
<feature type="transmembrane region" description="Helical" evidence="7">
    <location>
        <begin position="354"/>
        <end position="377"/>
    </location>
</feature>
<evidence type="ECO:0000256" key="5">
    <source>
        <dbReference type="ARBA" id="ARBA00022989"/>
    </source>
</evidence>
<dbReference type="CDD" id="cd17321">
    <property type="entry name" value="MFS_MMR_MDR_like"/>
    <property type="match status" value="1"/>
</dbReference>
<comment type="caution">
    <text evidence="9">The sequence shown here is derived from an EMBL/GenBank/DDBJ whole genome shotgun (WGS) entry which is preliminary data.</text>
</comment>
<dbReference type="PROSITE" id="PS50850">
    <property type="entry name" value="MFS"/>
    <property type="match status" value="1"/>
</dbReference>
<dbReference type="InterPro" id="IPR036259">
    <property type="entry name" value="MFS_trans_sf"/>
</dbReference>
<evidence type="ECO:0000256" key="3">
    <source>
        <dbReference type="ARBA" id="ARBA00022475"/>
    </source>
</evidence>
<keyword evidence="5 7" id="KW-1133">Transmembrane helix</keyword>
<dbReference type="Proteomes" id="UP001597399">
    <property type="component" value="Unassembled WGS sequence"/>
</dbReference>
<evidence type="ECO:0000256" key="7">
    <source>
        <dbReference type="SAM" id="Phobius"/>
    </source>
</evidence>
<dbReference type="SUPFAM" id="SSF103473">
    <property type="entry name" value="MFS general substrate transporter"/>
    <property type="match status" value="2"/>
</dbReference>
<feature type="transmembrane region" description="Helical" evidence="7">
    <location>
        <begin position="132"/>
        <end position="153"/>
    </location>
</feature>
<feature type="transmembrane region" description="Helical" evidence="7">
    <location>
        <begin position="218"/>
        <end position="242"/>
    </location>
</feature>
<feature type="transmembrane region" description="Helical" evidence="7">
    <location>
        <begin position="326"/>
        <end position="342"/>
    </location>
</feature>
<accession>A0ABW5S203</accession>
<evidence type="ECO:0000256" key="6">
    <source>
        <dbReference type="ARBA" id="ARBA00023136"/>
    </source>
</evidence>
<dbReference type="InterPro" id="IPR020846">
    <property type="entry name" value="MFS_dom"/>
</dbReference>
<feature type="transmembrane region" description="Helical" evidence="7">
    <location>
        <begin position="398"/>
        <end position="418"/>
    </location>
</feature>
<keyword evidence="10" id="KW-1185">Reference proteome</keyword>
<evidence type="ECO:0000256" key="1">
    <source>
        <dbReference type="ARBA" id="ARBA00004651"/>
    </source>
</evidence>